<reference evidence="2 3" key="1">
    <citation type="submission" date="2019-07" db="EMBL/GenBank/DDBJ databases">
        <title>Draft genome assembly of a fouling barnacle, Amphibalanus amphitrite (Darwin, 1854): The first reference genome for Thecostraca.</title>
        <authorList>
            <person name="Kim W."/>
        </authorList>
    </citation>
    <scope>NUCLEOTIDE SEQUENCE [LARGE SCALE GENOMIC DNA]</scope>
    <source>
        <strain evidence="2">SNU_AA5</strain>
        <tissue evidence="2">Soma without cirri and trophi</tissue>
    </source>
</reference>
<dbReference type="AlphaFoldDB" id="A0A6A4WW77"/>
<feature type="region of interest" description="Disordered" evidence="1">
    <location>
        <begin position="355"/>
        <end position="378"/>
    </location>
</feature>
<keyword evidence="3" id="KW-1185">Reference proteome</keyword>
<protein>
    <submittedName>
        <fullName evidence="2">Uncharacterized protein</fullName>
    </submittedName>
</protein>
<dbReference type="Proteomes" id="UP000440578">
    <property type="component" value="Unassembled WGS sequence"/>
</dbReference>
<comment type="caution">
    <text evidence="2">The sequence shown here is derived from an EMBL/GenBank/DDBJ whole genome shotgun (WGS) entry which is preliminary data.</text>
</comment>
<sequence>MTMNVFTKLSFGSDGACWEVAAGGRPPIAWDPDVAAECERSTLLSAPRPPPAVPERQRVADAAAAAELRRLAGEGRLAAALRAAAALTAAGTPPPFPTLALLAEEAARRADPAAFERARRLAARLYPLNYGRAARLRGPQLELLWRRRLFAPACGLLLRYRSEPVRRQQMARRFAVCCCLAAHEGAEDALPYIQSPSDLHLLASIPQSTSVALMSRGLSGPLLSAWQHCTLSDQHSFQEAGRRLLLAQPAARRHLAPYLLHALQEAQLTGREDVLRGLLELMLRLGETRFYPLVFGALLDFQCLMEDVQSARETFKLVGELSISLPSTVINRYSSLLQRHRLKAPAALLRMKYRQRPPDGSSAAAPKVPPAPSWFDDW</sequence>
<evidence type="ECO:0000256" key="1">
    <source>
        <dbReference type="SAM" id="MobiDB-lite"/>
    </source>
</evidence>
<proteinExistence type="predicted"/>
<evidence type="ECO:0000313" key="2">
    <source>
        <dbReference type="EMBL" id="KAF0311125.1"/>
    </source>
</evidence>
<dbReference type="OrthoDB" id="6397342at2759"/>
<evidence type="ECO:0000313" key="3">
    <source>
        <dbReference type="Proteomes" id="UP000440578"/>
    </source>
</evidence>
<name>A0A6A4WW77_AMPAM</name>
<gene>
    <name evidence="2" type="ORF">FJT64_018011</name>
</gene>
<dbReference type="EMBL" id="VIIS01000260">
    <property type="protein sequence ID" value="KAF0311125.1"/>
    <property type="molecule type" value="Genomic_DNA"/>
</dbReference>
<organism evidence="2 3">
    <name type="scientific">Amphibalanus amphitrite</name>
    <name type="common">Striped barnacle</name>
    <name type="synonym">Balanus amphitrite</name>
    <dbReference type="NCBI Taxonomy" id="1232801"/>
    <lineage>
        <taxon>Eukaryota</taxon>
        <taxon>Metazoa</taxon>
        <taxon>Ecdysozoa</taxon>
        <taxon>Arthropoda</taxon>
        <taxon>Crustacea</taxon>
        <taxon>Multicrustacea</taxon>
        <taxon>Cirripedia</taxon>
        <taxon>Thoracica</taxon>
        <taxon>Thoracicalcarea</taxon>
        <taxon>Balanomorpha</taxon>
        <taxon>Balanoidea</taxon>
        <taxon>Balanidae</taxon>
        <taxon>Amphibalaninae</taxon>
        <taxon>Amphibalanus</taxon>
    </lineage>
</organism>
<accession>A0A6A4WW77</accession>